<gene>
    <name evidence="12" type="ORF">ACJMK2_018681</name>
</gene>
<dbReference type="Gene3D" id="2.60.40.10">
    <property type="entry name" value="Immunoglobulins"/>
    <property type="match status" value="1"/>
</dbReference>
<dbReference type="SMART" id="SM00181">
    <property type="entry name" value="EGF"/>
    <property type="match status" value="4"/>
</dbReference>
<dbReference type="InterPro" id="IPR002049">
    <property type="entry name" value="LE_dom"/>
</dbReference>
<dbReference type="InterPro" id="IPR000421">
    <property type="entry name" value="FA58C"/>
</dbReference>
<dbReference type="InterPro" id="IPR015919">
    <property type="entry name" value="Cadherin-like_sf"/>
</dbReference>
<dbReference type="GO" id="GO:0005509">
    <property type="term" value="F:calcium ion binding"/>
    <property type="evidence" value="ECO:0007669"/>
    <property type="project" value="UniProtKB-UniRule"/>
</dbReference>
<dbReference type="InterPro" id="IPR012334">
    <property type="entry name" value="Pectin_lyas_fold"/>
</dbReference>
<proteinExistence type="predicted"/>
<dbReference type="InterPro" id="IPR008979">
    <property type="entry name" value="Galactose-bd-like_sf"/>
</dbReference>
<dbReference type="PROSITE" id="PS01186">
    <property type="entry name" value="EGF_2"/>
    <property type="match status" value="1"/>
</dbReference>
<dbReference type="EMBL" id="JBJQND010000016">
    <property type="protein sequence ID" value="KAL3847787.1"/>
    <property type="molecule type" value="Genomic_DNA"/>
</dbReference>
<keyword evidence="6" id="KW-0245">EGF-like domain</keyword>
<dbReference type="Gene3D" id="2.10.25.10">
    <property type="entry name" value="Laminin"/>
    <property type="match status" value="1"/>
</dbReference>
<dbReference type="Gene3D" id="2.160.20.10">
    <property type="entry name" value="Single-stranded right-handed beta-helix, Pectin lyase-like"/>
    <property type="match status" value="3"/>
</dbReference>
<dbReference type="SMART" id="SM00710">
    <property type="entry name" value="PbH1"/>
    <property type="match status" value="24"/>
</dbReference>
<feature type="disulfide bond" evidence="6">
    <location>
        <begin position="2171"/>
        <end position="2180"/>
    </location>
</feature>
<keyword evidence="7" id="KW-0812">Transmembrane</keyword>
<dbReference type="InterPro" id="IPR000742">
    <property type="entry name" value="EGF"/>
</dbReference>
<keyword evidence="7" id="KW-0472">Membrane</keyword>
<evidence type="ECO:0000256" key="4">
    <source>
        <dbReference type="ARBA" id="ARBA00023273"/>
    </source>
</evidence>
<dbReference type="PROSITE" id="PS50022">
    <property type="entry name" value="FA58C_3"/>
    <property type="match status" value="1"/>
</dbReference>
<keyword evidence="7" id="KW-1133">Transmembrane helix</keyword>
<evidence type="ECO:0008006" key="14">
    <source>
        <dbReference type="Google" id="ProtNLM"/>
    </source>
</evidence>
<dbReference type="Pfam" id="PF00754">
    <property type="entry name" value="F5_F8_type_C"/>
    <property type="match status" value="1"/>
</dbReference>
<dbReference type="PANTHER" id="PTHR14949">
    <property type="entry name" value="EGF-LIKE-DOMAIN, MULTIPLE 7, 8"/>
    <property type="match status" value="1"/>
</dbReference>
<accession>A0ABD3UE92</accession>
<dbReference type="GO" id="GO:0042995">
    <property type="term" value="C:cell projection"/>
    <property type="evidence" value="ECO:0007669"/>
    <property type="project" value="UniProtKB-SubCell"/>
</dbReference>
<evidence type="ECO:0000256" key="2">
    <source>
        <dbReference type="ARBA" id="ARBA00022729"/>
    </source>
</evidence>
<dbReference type="InterPro" id="IPR039448">
    <property type="entry name" value="Beta_helix"/>
</dbReference>
<evidence type="ECO:0000256" key="7">
    <source>
        <dbReference type="SAM" id="Phobius"/>
    </source>
</evidence>
<evidence type="ECO:0000256" key="6">
    <source>
        <dbReference type="PROSITE-ProRule" id="PRU00076"/>
    </source>
</evidence>
<organism evidence="12 13">
    <name type="scientific">Sinanodonta woodiana</name>
    <name type="common">Chinese pond mussel</name>
    <name type="synonym">Anodonta woodiana</name>
    <dbReference type="NCBI Taxonomy" id="1069815"/>
    <lineage>
        <taxon>Eukaryota</taxon>
        <taxon>Metazoa</taxon>
        <taxon>Spiralia</taxon>
        <taxon>Lophotrochozoa</taxon>
        <taxon>Mollusca</taxon>
        <taxon>Bivalvia</taxon>
        <taxon>Autobranchia</taxon>
        <taxon>Heteroconchia</taxon>
        <taxon>Palaeoheterodonta</taxon>
        <taxon>Unionida</taxon>
        <taxon>Unionoidea</taxon>
        <taxon>Unionidae</taxon>
        <taxon>Unioninae</taxon>
        <taxon>Sinanodonta</taxon>
    </lineage>
</organism>
<feature type="signal peptide" evidence="8">
    <location>
        <begin position="1"/>
        <end position="23"/>
    </location>
</feature>
<dbReference type="InterPro" id="IPR002126">
    <property type="entry name" value="Cadherin-like_dom"/>
</dbReference>
<feature type="domain" description="F5/8 type C" evidence="9">
    <location>
        <begin position="1"/>
        <end position="134"/>
    </location>
</feature>
<dbReference type="Pfam" id="PF13229">
    <property type="entry name" value="Beta_helix"/>
    <property type="match status" value="3"/>
</dbReference>
<dbReference type="CDD" id="cd00054">
    <property type="entry name" value="EGF_CA"/>
    <property type="match status" value="1"/>
</dbReference>
<feature type="domain" description="EGF-like" evidence="10">
    <location>
        <begin position="2147"/>
        <end position="2181"/>
    </location>
</feature>
<dbReference type="InterPro" id="IPR011050">
    <property type="entry name" value="Pectin_lyase_fold/virulence"/>
</dbReference>
<dbReference type="SUPFAM" id="SSF49313">
    <property type="entry name" value="Cadherin-like"/>
    <property type="match status" value="1"/>
</dbReference>
<reference evidence="12 13" key="1">
    <citation type="submission" date="2024-11" db="EMBL/GenBank/DDBJ databases">
        <title>Chromosome-level genome assembly of the freshwater bivalve Anodonta woodiana.</title>
        <authorList>
            <person name="Chen X."/>
        </authorList>
    </citation>
    <scope>NUCLEOTIDE SEQUENCE [LARGE SCALE GENOMIC DNA]</scope>
    <source>
        <strain evidence="12">MN2024</strain>
        <tissue evidence="12">Gills</tissue>
    </source>
</reference>
<feature type="transmembrane region" description="Helical" evidence="7">
    <location>
        <begin position="3684"/>
        <end position="3710"/>
    </location>
</feature>
<dbReference type="PROSITE" id="PS01248">
    <property type="entry name" value="EGF_LAM_1"/>
    <property type="match status" value="1"/>
</dbReference>
<evidence type="ECO:0000256" key="5">
    <source>
        <dbReference type="PROSITE-ProRule" id="PRU00043"/>
    </source>
</evidence>
<dbReference type="PROSITE" id="PS00022">
    <property type="entry name" value="EGF_1"/>
    <property type="match status" value="2"/>
</dbReference>
<keyword evidence="4" id="KW-0966">Cell projection</keyword>
<dbReference type="SUPFAM" id="SSF51126">
    <property type="entry name" value="Pectin lyase-like"/>
    <property type="match status" value="4"/>
</dbReference>
<dbReference type="SUPFAM" id="SSF49785">
    <property type="entry name" value="Galactose-binding domain-like"/>
    <property type="match status" value="1"/>
</dbReference>
<evidence type="ECO:0000256" key="8">
    <source>
        <dbReference type="SAM" id="SignalP"/>
    </source>
</evidence>
<comment type="caution">
    <text evidence="6">Lacks conserved residue(s) required for the propagation of feature annotation.</text>
</comment>
<dbReference type="InterPro" id="IPR050969">
    <property type="entry name" value="Dev_Signal_Modulators"/>
</dbReference>
<comment type="subcellular location">
    <subcellularLocation>
        <location evidence="1">Cell projection</location>
    </subcellularLocation>
</comment>
<comment type="caution">
    <text evidence="12">The sequence shown here is derived from an EMBL/GenBank/DDBJ whole genome shotgun (WGS) entry which is preliminary data.</text>
</comment>
<dbReference type="InterPro" id="IPR002909">
    <property type="entry name" value="IPT_dom"/>
</dbReference>
<dbReference type="Proteomes" id="UP001634394">
    <property type="component" value="Unassembled WGS sequence"/>
</dbReference>
<dbReference type="CDD" id="cd11304">
    <property type="entry name" value="Cadherin_repeat"/>
    <property type="match status" value="1"/>
</dbReference>
<keyword evidence="2 8" id="KW-0732">Signal</keyword>
<dbReference type="SMART" id="SM00112">
    <property type="entry name" value="CA"/>
    <property type="match status" value="1"/>
</dbReference>
<dbReference type="Pfam" id="PF01833">
    <property type="entry name" value="TIG"/>
    <property type="match status" value="1"/>
</dbReference>
<dbReference type="SUPFAM" id="SSF81296">
    <property type="entry name" value="E set domains"/>
    <property type="match status" value="1"/>
</dbReference>
<sequence>MGKNWLWSFYILTWFSWVYNGRAAGWIASEYDSYQYLKIDLDGKWNISGFAVQGSTNGWFTRELRISYSDDNMVWNPYNSHLSDDLLGEVMAANEQYNEIKRIQLDPTIKARFIAFNTVSFSGRPSLRLELYGCNIGNDSNTVFTTIDNDIEDSRTWIPSQSPVVINRKIAVRPSGVLSIQPGVTVIFTTPEAELNVYGRLSTNGLNGVPVVFSGRHPVMKAMNLWGGIKLPAGGFLFTVNTRIRQATVGITGASHGLTILKTVIHSCSDGIRVSNGLENNNTSVIIESRFIFNEKGIVLHGSNPDPYITIENTEIMSNTKSGVNLENWDRVLQNPAPTTKLNLISCKLSTNSQHRLEISQSIPGHILVENCSFEQNLQDGIALASRWYGYGGSMNLTVSHSYFNGNNGRGIYIDNYLNPFSLFLNNNNFTRNLYQAVYLYVSPAYDQADVITVMDNVFSYTSGQYYPLEFEHTKRMVFQFQNNTCMESRGCLILKSSIDTKAVIVNNRFKNIYGLSKSVVSSDNAVINFSYNKVENCSTSTLLEIRNGFDHVIKNNNFTSNIGISCLLKVGTLFDKDKVLLAPYNYWGDTDITTIKQKICDFYLNVAVARVELQFYFADPFMENGTLIHIDNEDQFDDNLQLLNGSYLYGGIITGTLVGEDRANTPILVNRSILIEEAGVLWILGNNVSFTENRGIAVKGQLFVGSNSGMVNITTLRSNTTGQVWKGITLHGGRLILTNTNVSDVSEAITVKSVNAQPQTSISAPENNETVNSVFSSSNSLEVRETYASNSGTFINVPSLNGNLNMIIDSSRLNMKQQTLLIELNDTANIYIRLWNSTFQSTTSNVISITEKRPQTNLSQVNVDIQNSRLSCVSSTAISVSTCSVHFIFRTHRSNFSSWYDNVYIYAQSSNIIATQNAFTGGQRSFFFQFCSRAFESVNVSRVIYIQNNTFTTSSSGVDIYYYNWYTNDAIHTFNIQDNSFAQPGITDKQGFAVYGQNWYNTGNNYSLMDNTFYGYGTALNFNGKANQLQISHNAFLNNSFVLKLSSRDYSIGFVNISGNRIENNRAEGILQIQPYVSDTNVRIHIINNTFEKNTGSVVTVSAPFIFLRHNFFANMNASYNLRVITATGTSLAGTMINASLNYWGTTDVSVIGKQIYDATYDSSLSDVIFRPYLGSMNISNIQDKDAAFISPTGEIGGMVKEYISLSTDKSPYLVTSNIEIKQEGTLMLDAGVILKFKANLGISVFGNVMSTLRSIHVNNTLNGVSINGNFSEISGVVSTFSQEHGFIFAITKNNSSYYEIKVENLIAANNTKSGVFIRSEQVPMNYPRIEIQTCLVQGNTESGFSVEANATVVISNCHILDNHLSGVYINTGRKTHLFSSVLSLNRQYALYAYKPYEVLLESCDVSNHNYGSYSYWGGWQTRHYINIYAEYSAFINVTMKSNRFINNTGDGILLDIDASISNGYFFTLEDNTFMNGNRTLLISNNVYWYTNTIGHIMIRNNTFENIIDSLYQLAYFAIYRVSFFGIMNNTFKTNVAANLILFAGNVDVRYNGNITIYKNNFRDNNVTSTIALNTYYNTVTISENIFENMGSECEIVAPDFRSTYSINAKFNFWGESIGDSVVEKVCGFEKNMTKSFIYYVPYYTDDSMEQLLQHEQDTFNIDGALGGDVTSVVSLLKQMSPYRISRSIMLRNNSRLVIEDGVILQFEKDRGIYAFGSLQTRGFTNSMIIFEGSNASRWFGIILNSTVAGESRLNFTQILRTRFGLQTLSPYFVISSCIISDSSRSGLIMSLEQGTTLRDFSGTIIENTKNEGIFLKDNGNISIVNVTVRNVSSRGIYLNSDWGRFKLSRSTIYNCYKAIEVRFGSTDVDGTFYMENCTIDNNTVGVSVSTDNVYSVNTINLFKNNFINNKGLTLDINAPSYQYWYVYYNGLKRQIDIGNNYFENNGDIMLKTWNLMNLTFHDNIVKKGNKTSYSNQCMLHALASGSYNISNRQFDISTNVFEENDGECVIYLDTSDYVVNGTFFYNKLLSNKNMDSVVKINTLHFNLSQNIFDNPGSTFDLYVTRQGSDSITAGHNWWGSANPTFISRRIFDFKRDITLLNVNITPILTDQRFDCSGVNNCSRHGECVRPNGCKCFYGWAGQSCSDYECADVNFCYGNGQCVGPNRCRCLDGWTGDECIYTTCNNVNNCSDHGVCIRPNLCKCAGDFTGNDCSRCVPLHWGPDCTPCPACRHGVCDLNTGLCFCDGNNWAGYLCDKCNETFYGPNCLPLIMALNIIPSQGTDKGGNLVHVWGHNFPETQNKTYFCKFGTNVSNGTWIAWNHVVCTAPTLPSGDIILEISPNGTIYTYNKLVYTYYATCPPGACGRDLNPPHGQCIFGGCSCNLPWTGDGCTTELLSPIIQSPPSDSEISESTYYSYKLNLSQVDGLVAAFVRVSSTHSNVSSEPFLERLNNTQEVAFDLVVTDAKPLSGTIYVLFTSDDGTTARLQVYIRLTIRTPLLVFTPNSISQNIIRGTQVIVEVMLSNQGEVAARYIVPDLPNDRRLSLVSFSNVKDNSSSTSENITIAPGEVATMSIAVTIPPDAGLGEMSGTIAVNSDLVSATWNYRLFITSIRRLNLTFTIKDEYTYFASGAPLVSGAEVRLSNPQRQYSEKRFTTNETGHVTFENIYEDQYTVYAGADGHSSYSAVILAKPENNKMDIFLQRVAVKYTWTVTPTTVQDIYIIKLESTFEAFVIDSIGSIEANTTIIVPVKATLKSKTKRNVAADIFCGLLLLYDYYCGTMQTRYLDVTLAREYPGRPPLPCGGGGGGAGGVGSGGERGGVTYGGGGGSSGSGSSVSYNPVTPLSCDCAKTLITSCAIQYLPYIGCALDVAEIVPVSSIKKACGSVRQRRDTSSEVVENLIQAAEPVDNFLNMMADIYGDEAMYNLNRTWFDSFKMVVSDNSPGGTILTADEGSRVLGTLENHESKAVLNKFLIRWNNTASAWENGTLPEITDISLVIPITKLSPRIEQYLNDVNTAKQRGFDSIFANFDHAANAYKTAEKLNEGSAKDEGMCAKVRVRIVQELVFTRDAFNARLEIENGEKAPLENIKVEIEIRQTYGTGESANNKFSIGKPMLNGITAVDGTGRLGMDISGYAEWLMIPYSNAATQDDTLYDVGGRLSYTVGGSNFSVPLLPDTITVKPNPSLIVHYFHEKYVRGDDPLTQNVIEPTVPFTLAVMIMNDGYGIARALKISSAQPEIRENEKGLLITFKIIGAQLENNPLAPSLTVYFGDINSLETKTARWLLTSTLKGTFYNYSATFENINPLGDPQLSLLNELGYHELIYLVRIDLSSNDDGLDDFLVNDDVDENDMPDRLFSSANGSDVHPVIVGNVTAFKLLDKSTQPSLKRYKVVRLTVVTNATSWFYARVENNITNANLLNDENLLTVVRTDGRNIWVEKNAWQTTHIKNIFLFHLLDFISQDSNTTIEISYNLTFGPRNMYAPKFTSSEYMTSVSINAVLGTTVLTLKAYDIDNDTYTFRIKNDSFEQFYVEQNTGEITVARTFTSVGTITFEVVVQDLGIPSKSSFSVVIVKIHDVNMTSSPSNTTLPIIVITSRSTSVTNTTSTRPSIVMTNRRTITTQVNPNYTASTRTNWHSIVPDTTPSSTSVDVSEQSSTHTLESSKIIVMSTTPRNITNKEEKAETTPFMVIPIAISAAVLVLLVITIIVLMCVLRKRALLRAYVI</sequence>
<evidence type="ECO:0000313" key="13">
    <source>
        <dbReference type="Proteomes" id="UP001634394"/>
    </source>
</evidence>
<evidence type="ECO:0000259" key="9">
    <source>
        <dbReference type="PROSITE" id="PS50022"/>
    </source>
</evidence>
<evidence type="ECO:0000259" key="11">
    <source>
        <dbReference type="PROSITE" id="PS50268"/>
    </source>
</evidence>
<dbReference type="CDD" id="cd00055">
    <property type="entry name" value="EGF_Lam"/>
    <property type="match status" value="2"/>
</dbReference>
<feature type="chain" id="PRO_5044811452" description="F5/8 type C domain-containing protein" evidence="8">
    <location>
        <begin position="24"/>
        <end position="3721"/>
    </location>
</feature>
<keyword evidence="13" id="KW-1185">Reference proteome</keyword>
<evidence type="ECO:0000259" key="10">
    <source>
        <dbReference type="PROSITE" id="PS50026"/>
    </source>
</evidence>
<dbReference type="Gene3D" id="2.60.120.260">
    <property type="entry name" value="Galactose-binding domain-like"/>
    <property type="match status" value="1"/>
</dbReference>
<evidence type="ECO:0000256" key="1">
    <source>
        <dbReference type="ARBA" id="ARBA00004316"/>
    </source>
</evidence>
<feature type="domain" description="Cadherin" evidence="11">
    <location>
        <begin position="3484"/>
        <end position="3583"/>
    </location>
</feature>
<name>A0ABD3UE92_SINWO</name>
<keyword evidence="3 6" id="KW-1015">Disulfide bond</keyword>
<dbReference type="InterPro" id="IPR014756">
    <property type="entry name" value="Ig_E-set"/>
</dbReference>
<evidence type="ECO:0000256" key="3">
    <source>
        <dbReference type="ARBA" id="ARBA00023157"/>
    </source>
</evidence>
<dbReference type="InterPro" id="IPR013783">
    <property type="entry name" value="Ig-like_fold"/>
</dbReference>
<dbReference type="PROSITE" id="PS50026">
    <property type="entry name" value="EGF_3"/>
    <property type="match status" value="1"/>
</dbReference>
<dbReference type="InterPro" id="IPR006626">
    <property type="entry name" value="PbH1"/>
</dbReference>
<dbReference type="PROSITE" id="PS50268">
    <property type="entry name" value="CADHERIN_2"/>
    <property type="match status" value="1"/>
</dbReference>
<dbReference type="Gene3D" id="2.60.40.60">
    <property type="entry name" value="Cadherins"/>
    <property type="match status" value="1"/>
</dbReference>
<dbReference type="PANTHER" id="PTHR14949:SF56">
    <property type="entry name" value="EGF-LIKE-DOMAIN, MULTIPLE 7"/>
    <property type="match status" value="1"/>
</dbReference>
<keyword evidence="5" id="KW-0106">Calcium</keyword>
<protein>
    <recommendedName>
        <fullName evidence="14">F5/8 type C domain-containing protein</fullName>
    </recommendedName>
</protein>
<evidence type="ECO:0000313" key="12">
    <source>
        <dbReference type="EMBL" id="KAL3847787.1"/>
    </source>
</evidence>